<name>A0ABY2BH56_9ACTN</name>
<reference evidence="1 2" key="1">
    <citation type="journal article" date="2015" name="Stand. Genomic Sci.">
        <title>Genomic Encyclopedia of Bacterial and Archaeal Type Strains, Phase III: the genomes of soil and plant-associated and newly described type strains.</title>
        <authorList>
            <person name="Whitman W.B."/>
            <person name="Woyke T."/>
            <person name="Klenk H.P."/>
            <person name="Zhou Y."/>
            <person name="Lilburn T.G."/>
            <person name="Beck B.J."/>
            <person name="De Vos P."/>
            <person name="Vandamme P."/>
            <person name="Eisen J.A."/>
            <person name="Garrity G."/>
            <person name="Hugenholtz P."/>
            <person name="Kyrpides N.C."/>
        </authorList>
    </citation>
    <scope>NUCLEOTIDE SEQUENCE [LARGE SCALE GENOMIC DNA]</scope>
    <source>
        <strain evidence="1 2">VKM Ac-2538</strain>
    </source>
</reference>
<gene>
    <name evidence="1" type="ORF">EV644_113159</name>
</gene>
<dbReference type="RefSeq" id="WP_132192152.1">
    <property type="nucleotide sequence ID" value="NZ_SLWM01000013.1"/>
</dbReference>
<evidence type="ECO:0000313" key="2">
    <source>
        <dbReference type="Proteomes" id="UP000295818"/>
    </source>
</evidence>
<dbReference type="Proteomes" id="UP000295818">
    <property type="component" value="Unassembled WGS sequence"/>
</dbReference>
<sequence length="115" mass="12122">MEPARFEPDPSPVAARDDRIAGFRAARRVIERGVPPLASSVDGHRFEFQSSLDGLALQAGGYVGLETGGAGPPTFQQGHALVAGKVMPHAGYVRFSSRTAEEGGADVPTSWAAFR</sequence>
<dbReference type="EMBL" id="SLWM01000013">
    <property type="protein sequence ID" value="TCO17929.1"/>
    <property type="molecule type" value="Genomic_DNA"/>
</dbReference>
<keyword evidence="2" id="KW-1185">Reference proteome</keyword>
<evidence type="ECO:0000313" key="1">
    <source>
        <dbReference type="EMBL" id="TCO17929.1"/>
    </source>
</evidence>
<comment type="caution">
    <text evidence="1">The sequence shown here is derived from an EMBL/GenBank/DDBJ whole genome shotgun (WGS) entry which is preliminary data.</text>
</comment>
<protein>
    <submittedName>
        <fullName evidence="1">Uncharacterized protein</fullName>
    </submittedName>
</protein>
<accession>A0ABY2BH56</accession>
<proteinExistence type="predicted"/>
<organism evidence="1 2">
    <name type="scientific">Kribbella orskensis</name>
    <dbReference type="NCBI Taxonomy" id="2512216"/>
    <lineage>
        <taxon>Bacteria</taxon>
        <taxon>Bacillati</taxon>
        <taxon>Actinomycetota</taxon>
        <taxon>Actinomycetes</taxon>
        <taxon>Propionibacteriales</taxon>
        <taxon>Kribbellaceae</taxon>
        <taxon>Kribbella</taxon>
    </lineage>
</organism>